<comment type="function">
    <text evidence="9">Condenses 4-methyl-5-(beta-hydroxyethyl)thiazole monophosphate (THZ-P) and 2-methyl-4-amino-5-hydroxymethyl pyrimidine pyrophosphate (HMP-PP) to form thiamine monophosphate (TMP).</text>
</comment>
<comment type="caution">
    <text evidence="13">The sequence shown here is derived from an EMBL/GenBank/DDBJ whole genome shotgun (WGS) entry which is preliminary data.</text>
</comment>
<dbReference type="OrthoDB" id="9812206at2"/>
<dbReference type="InterPro" id="IPR022998">
    <property type="entry name" value="ThiamineP_synth_TenI"/>
</dbReference>
<comment type="catalytic activity">
    <reaction evidence="6 9 10">
        <text>4-methyl-5-(2-phosphooxyethyl)-thiazole + 4-amino-2-methyl-5-(diphosphooxymethyl)pyrimidine + H(+) = thiamine phosphate + diphosphate</text>
        <dbReference type="Rhea" id="RHEA:22328"/>
        <dbReference type="ChEBI" id="CHEBI:15378"/>
        <dbReference type="ChEBI" id="CHEBI:33019"/>
        <dbReference type="ChEBI" id="CHEBI:37575"/>
        <dbReference type="ChEBI" id="CHEBI:57841"/>
        <dbReference type="ChEBI" id="CHEBI:58296"/>
        <dbReference type="EC" id="2.5.1.3"/>
    </reaction>
</comment>
<evidence type="ECO:0000256" key="9">
    <source>
        <dbReference type="HAMAP-Rule" id="MF_00097"/>
    </source>
</evidence>
<dbReference type="EMBL" id="AAWS01000013">
    <property type="protein sequence ID" value="EAY28934.1"/>
    <property type="molecule type" value="Genomic_DNA"/>
</dbReference>
<dbReference type="PANTHER" id="PTHR20857">
    <property type="entry name" value="THIAMINE-PHOSPHATE PYROPHOSPHORYLASE"/>
    <property type="match status" value="1"/>
</dbReference>
<feature type="binding site" evidence="9">
    <location>
        <position position="69"/>
    </location>
    <ligand>
        <name>Mg(2+)</name>
        <dbReference type="ChEBI" id="CHEBI:18420"/>
    </ligand>
</feature>
<accession>A1ZKW8</accession>
<feature type="binding site" evidence="9">
    <location>
        <begin position="36"/>
        <end position="40"/>
    </location>
    <ligand>
        <name>4-amino-2-methyl-5-(diphosphooxymethyl)pyrimidine</name>
        <dbReference type="ChEBI" id="CHEBI:57841"/>
    </ligand>
</feature>
<dbReference type="PANTHER" id="PTHR20857:SF15">
    <property type="entry name" value="THIAMINE-PHOSPHATE SYNTHASE"/>
    <property type="match status" value="1"/>
</dbReference>
<feature type="domain" description="Thiamine phosphate synthase/TenI" evidence="12">
    <location>
        <begin position="10"/>
        <end position="192"/>
    </location>
</feature>
<dbReference type="Proteomes" id="UP000004095">
    <property type="component" value="Unassembled WGS sequence"/>
</dbReference>
<evidence type="ECO:0000256" key="11">
    <source>
        <dbReference type="RuleBase" id="RU004253"/>
    </source>
</evidence>
<evidence type="ECO:0000256" key="7">
    <source>
        <dbReference type="ARBA" id="ARBA00047851"/>
    </source>
</evidence>
<sequence>MKKEIAKLQYITQQTDTLSHVQAAQKACEAGCNWVQLRVKDTPEAEVQAIALKVKAICALYGATFILNDHVAVAKAVHADGVHLGKEDMSPKEARKILGKDAIIGGTANTFEDVQRLAKAGVDYIGAGPFRFTTTKKKLSPVLGAQGYTTLMANCYEQNIDTPIVAIGGIVAEDMSIIRQTGVYGVAVSSVITHHQAPAQVVETIQTTFDSSKV</sequence>
<keyword evidence="4 9" id="KW-0460">Magnesium</keyword>
<dbReference type="GO" id="GO:0009228">
    <property type="term" value="P:thiamine biosynthetic process"/>
    <property type="evidence" value="ECO:0007669"/>
    <property type="project" value="UniProtKB-KW"/>
</dbReference>
<dbReference type="Gene3D" id="3.20.20.70">
    <property type="entry name" value="Aldolase class I"/>
    <property type="match status" value="1"/>
</dbReference>
<evidence type="ECO:0000256" key="2">
    <source>
        <dbReference type="ARBA" id="ARBA00022679"/>
    </source>
</evidence>
<comment type="catalytic activity">
    <reaction evidence="8 9 10">
        <text>2-[(2R,5Z)-2-carboxy-4-methylthiazol-5(2H)-ylidene]ethyl phosphate + 4-amino-2-methyl-5-(diphosphooxymethyl)pyrimidine + 2 H(+) = thiamine phosphate + CO2 + diphosphate</text>
        <dbReference type="Rhea" id="RHEA:47844"/>
        <dbReference type="ChEBI" id="CHEBI:15378"/>
        <dbReference type="ChEBI" id="CHEBI:16526"/>
        <dbReference type="ChEBI" id="CHEBI:33019"/>
        <dbReference type="ChEBI" id="CHEBI:37575"/>
        <dbReference type="ChEBI" id="CHEBI:57841"/>
        <dbReference type="ChEBI" id="CHEBI:62899"/>
        <dbReference type="EC" id="2.5.1.3"/>
    </reaction>
</comment>
<reference evidence="13 14" key="1">
    <citation type="submission" date="2007-01" db="EMBL/GenBank/DDBJ databases">
        <authorList>
            <person name="Haygood M."/>
            <person name="Podell S."/>
            <person name="Anderson C."/>
            <person name="Hopkinson B."/>
            <person name="Roe K."/>
            <person name="Barbeau K."/>
            <person name="Gaasterland T."/>
            <person name="Ferriera S."/>
            <person name="Johnson J."/>
            <person name="Kravitz S."/>
            <person name="Beeson K."/>
            <person name="Sutton G."/>
            <person name="Rogers Y.-H."/>
            <person name="Friedman R."/>
            <person name="Frazier M."/>
            <person name="Venter J.C."/>
        </authorList>
    </citation>
    <scope>NUCLEOTIDE SEQUENCE [LARGE SCALE GENOMIC DNA]</scope>
    <source>
        <strain evidence="13 14">ATCC 23134</strain>
    </source>
</reference>
<dbReference type="NCBIfam" id="NF000736">
    <property type="entry name" value="PRK00043.2-3"/>
    <property type="match status" value="1"/>
</dbReference>
<dbReference type="InterPro" id="IPR034291">
    <property type="entry name" value="TMP_synthase"/>
</dbReference>
<dbReference type="Pfam" id="PF02581">
    <property type="entry name" value="TMP-TENI"/>
    <property type="match status" value="1"/>
</dbReference>
<feature type="binding site" evidence="9">
    <location>
        <position position="68"/>
    </location>
    <ligand>
        <name>4-amino-2-methyl-5-(diphosphooxymethyl)pyrimidine</name>
        <dbReference type="ChEBI" id="CHEBI:57841"/>
    </ligand>
</feature>
<dbReference type="NCBIfam" id="TIGR00693">
    <property type="entry name" value="thiE"/>
    <property type="match status" value="1"/>
</dbReference>
<keyword evidence="2 9" id="KW-0808">Transferase</keyword>
<evidence type="ECO:0000256" key="1">
    <source>
        <dbReference type="ARBA" id="ARBA00005165"/>
    </source>
</evidence>
<gene>
    <name evidence="9" type="primary">thiE</name>
    <name evidence="13" type="ORF">M23134_00088</name>
</gene>
<evidence type="ECO:0000259" key="12">
    <source>
        <dbReference type="Pfam" id="PF02581"/>
    </source>
</evidence>
<comment type="caution">
    <text evidence="9">Lacks conserved residue(s) required for the propagation of feature annotation.</text>
</comment>
<feature type="binding site" evidence="9">
    <location>
        <position position="88"/>
    </location>
    <ligand>
        <name>Mg(2+)</name>
        <dbReference type="ChEBI" id="CHEBI:18420"/>
    </ligand>
</feature>
<dbReference type="GO" id="GO:0005737">
    <property type="term" value="C:cytoplasm"/>
    <property type="evidence" value="ECO:0007669"/>
    <property type="project" value="TreeGrafter"/>
</dbReference>
<name>A1ZKW8_MICM2</name>
<keyword evidence="5 9" id="KW-0784">Thiamine biosynthesis</keyword>
<protein>
    <recommendedName>
        <fullName evidence="9">Thiamine-phosphate synthase</fullName>
        <shortName evidence="9">TP synthase</shortName>
        <shortName evidence="9">TPS</shortName>
        <ecNumber evidence="9">2.5.1.3</ecNumber>
    </recommendedName>
    <alternativeName>
        <fullName evidence="9">Thiamine-phosphate pyrophosphorylase</fullName>
        <shortName evidence="9">TMP pyrophosphorylase</shortName>
        <shortName evidence="9">TMP-PPase</shortName>
    </alternativeName>
</protein>
<evidence type="ECO:0000256" key="4">
    <source>
        <dbReference type="ARBA" id="ARBA00022842"/>
    </source>
</evidence>
<evidence type="ECO:0000256" key="3">
    <source>
        <dbReference type="ARBA" id="ARBA00022723"/>
    </source>
</evidence>
<dbReference type="InterPro" id="IPR036206">
    <property type="entry name" value="ThiamineP_synth_sf"/>
</dbReference>
<comment type="similarity">
    <text evidence="9 10">Belongs to the thiamine-phosphate synthase family.</text>
</comment>
<organism evidence="13 14">
    <name type="scientific">Microscilla marina ATCC 23134</name>
    <dbReference type="NCBI Taxonomy" id="313606"/>
    <lineage>
        <taxon>Bacteria</taxon>
        <taxon>Pseudomonadati</taxon>
        <taxon>Bacteroidota</taxon>
        <taxon>Cytophagia</taxon>
        <taxon>Cytophagales</taxon>
        <taxon>Microscillaceae</taxon>
        <taxon>Microscilla</taxon>
    </lineage>
</organism>
<evidence type="ECO:0000256" key="10">
    <source>
        <dbReference type="RuleBase" id="RU003826"/>
    </source>
</evidence>
<evidence type="ECO:0000256" key="6">
    <source>
        <dbReference type="ARBA" id="ARBA00047334"/>
    </source>
</evidence>
<dbReference type="SUPFAM" id="SSF51391">
    <property type="entry name" value="Thiamin phosphate synthase"/>
    <property type="match status" value="1"/>
</dbReference>
<comment type="cofactor">
    <cofactor evidence="9">
        <name>Mg(2+)</name>
        <dbReference type="ChEBI" id="CHEBI:18420"/>
    </cofactor>
    <text evidence="9">Binds 1 Mg(2+) ion per subunit.</text>
</comment>
<dbReference type="EC" id="2.5.1.3" evidence="9"/>
<evidence type="ECO:0000256" key="8">
    <source>
        <dbReference type="ARBA" id="ARBA00047883"/>
    </source>
</evidence>
<dbReference type="UniPathway" id="UPA00060">
    <property type="reaction ID" value="UER00141"/>
</dbReference>
<evidence type="ECO:0000256" key="5">
    <source>
        <dbReference type="ARBA" id="ARBA00022977"/>
    </source>
</evidence>
<keyword evidence="3 9" id="KW-0479">Metal-binding</keyword>
<evidence type="ECO:0000313" key="14">
    <source>
        <dbReference type="Proteomes" id="UP000004095"/>
    </source>
</evidence>
<dbReference type="GO" id="GO:0004789">
    <property type="term" value="F:thiamine-phosphate diphosphorylase activity"/>
    <property type="evidence" value="ECO:0007669"/>
    <property type="project" value="UniProtKB-UniRule"/>
</dbReference>
<proteinExistence type="inferred from homology"/>
<feature type="binding site" evidence="9">
    <location>
        <begin position="133"/>
        <end position="135"/>
    </location>
    <ligand>
        <name>2-[(2R,5Z)-2-carboxy-4-methylthiazol-5(2H)-ylidene]ethyl phosphate</name>
        <dbReference type="ChEBI" id="CHEBI:62899"/>
    </ligand>
</feature>
<dbReference type="AlphaFoldDB" id="A1ZKW8"/>
<comment type="pathway">
    <text evidence="1 9 11">Cofactor biosynthesis; thiamine diphosphate biosynthesis; thiamine phosphate from 4-amino-2-methyl-5-diphosphomethylpyrimidine and 4-methyl-5-(2-phosphoethyl)-thiazole: step 1/1.</text>
</comment>
<feature type="binding site" evidence="9">
    <location>
        <position position="136"/>
    </location>
    <ligand>
        <name>4-amino-2-methyl-5-(diphosphooxymethyl)pyrimidine</name>
        <dbReference type="ChEBI" id="CHEBI:57841"/>
    </ligand>
</feature>
<keyword evidence="14" id="KW-1185">Reference proteome</keyword>
<dbReference type="RefSeq" id="WP_002697095.1">
    <property type="nucleotide sequence ID" value="NZ_AAWS01000013.1"/>
</dbReference>
<dbReference type="GO" id="GO:0000287">
    <property type="term" value="F:magnesium ion binding"/>
    <property type="evidence" value="ECO:0007669"/>
    <property type="project" value="UniProtKB-UniRule"/>
</dbReference>
<comment type="catalytic activity">
    <reaction evidence="7 9 10">
        <text>2-(2-carboxy-4-methylthiazol-5-yl)ethyl phosphate + 4-amino-2-methyl-5-(diphosphooxymethyl)pyrimidine + 2 H(+) = thiamine phosphate + CO2 + diphosphate</text>
        <dbReference type="Rhea" id="RHEA:47848"/>
        <dbReference type="ChEBI" id="CHEBI:15378"/>
        <dbReference type="ChEBI" id="CHEBI:16526"/>
        <dbReference type="ChEBI" id="CHEBI:33019"/>
        <dbReference type="ChEBI" id="CHEBI:37575"/>
        <dbReference type="ChEBI" id="CHEBI:57841"/>
        <dbReference type="ChEBI" id="CHEBI:62890"/>
        <dbReference type="EC" id="2.5.1.3"/>
    </reaction>
</comment>
<dbReference type="InterPro" id="IPR013785">
    <property type="entry name" value="Aldolase_TIM"/>
</dbReference>
<feature type="binding site" evidence="9">
    <location>
        <position position="107"/>
    </location>
    <ligand>
        <name>4-amino-2-methyl-5-(diphosphooxymethyl)pyrimidine</name>
        <dbReference type="ChEBI" id="CHEBI:57841"/>
    </ligand>
</feature>
<dbReference type="CDD" id="cd00564">
    <property type="entry name" value="TMP_TenI"/>
    <property type="match status" value="1"/>
</dbReference>
<dbReference type="HAMAP" id="MF_00097">
    <property type="entry name" value="TMP_synthase"/>
    <property type="match status" value="1"/>
</dbReference>
<dbReference type="GO" id="GO:0009229">
    <property type="term" value="P:thiamine diphosphate biosynthetic process"/>
    <property type="evidence" value="ECO:0007669"/>
    <property type="project" value="UniProtKB-UniRule"/>
</dbReference>
<evidence type="ECO:0000313" key="13">
    <source>
        <dbReference type="EMBL" id="EAY28934.1"/>
    </source>
</evidence>
<dbReference type="eggNOG" id="COG0352">
    <property type="taxonomic scope" value="Bacteria"/>
</dbReference>
<feature type="binding site" evidence="9">
    <location>
        <position position="169"/>
    </location>
    <ligand>
        <name>2-[(2R,5Z)-2-carboxy-4-methylthiazol-5(2H)-ylidene]ethyl phosphate</name>
        <dbReference type="ChEBI" id="CHEBI:62899"/>
    </ligand>
</feature>